<evidence type="ECO:0000256" key="1">
    <source>
        <dbReference type="SAM" id="Phobius"/>
    </source>
</evidence>
<sequence length="156" mass="16886">MAAFFALSGAMAVFFSLSLSVSTGRQASSTLAFMSCFSRSDGFRVLHNSRRIHAYSTDGTGQGPPAGSSRCSPCFRKCLRDSGVLVGSAGCLGQKRRKGKGIMADWAVGETGLDWDWSPFFVSLVEGYLGAICLLTLFACLCLMSFLDLRFGSWYR</sequence>
<keyword evidence="4" id="KW-1185">Reference proteome</keyword>
<accession>A0ABR1L1K0</accession>
<proteinExistence type="predicted"/>
<keyword evidence="1" id="KW-1133">Transmembrane helix</keyword>
<evidence type="ECO:0000256" key="2">
    <source>
        <dbReference type="SAM" id="SignalP"/>
    </source>
</evidence>
<dbReference type="EMBL" id="JBBPHU010000001">
    <property type="protein sequence ID" value="KAK7524885.1"/>
    <property type="molecule type" value="Genomic_DNA"/>
</dbReference>
<protein>
    <submittedName>
        <fullName evidence="3">Uncharacterized protein</fullName>
    </submittedName>
</protein>
<feature type="signal peptide" evidence="2">
    <location>
        <begin position="1"/>
        <end position="20"/>
    </location>
</feature>
<keyword evidence="2" id="KW-0732">Signal</keyword>
<dbReference type="Proteomes" id="UP001363622">
    <property type="component" value="Unassembled WGS sequence"/>
</dbReference>
<reference evidence="3 4" key="1">
    <citation type="submission" date="2024-04" db="EMBL/GenBank/DDBJ databases">
        <title>Phyllosticta paracitricarpa is synonymous to the EU quarantine fungus P. citricarpa based on phylogenomic analyses.</title>
        <authorList>
            <consortium name="Lawrence Berkeley National Laboratory"/>
            <person name="Van Ingen-Buijs V.A."/>
            <person name="Van Westerhoven A.C."/>
            <person name="Haridas S."/>
            <person name="Skiadas P."/>
            <person name="Martin F."/>
            <person name="Groenewald J.Z."/>
            <person name="Crous P.W."/>
            <person name="Seidl M.F."/>
        </authorList>
    </citation>
    <scope>NUCLEOTIDE SEQUENCE [LARGE SCALE GENOMIC DNA]</scope>
    <source>
        <strain evidence="3 4">CBS 123371</strain>
    </source>
</reference>
<keyword evidence="1" id="KW-0472">Membrane</keyword>
<feature type="transmembrane region" description="Helical" evidence="1">
    <location>
        <begin position="127"/>
        <end position="147"/>
    </location>
</feature>
<evidence type="ECO:0000313" key="4">
    <source>
        <dbReference type="Proteomes" id="UP001363622"/>
    </source>
</evidence>
<comment type="caution">
    <text evidence="3">The sequence shown here is derived from an EMBL/GenBank/DDBJ whole genome shotgun (WGS) entry which is preliminary data.</text>
</comment>
<keyword evidence="1" id="KW-0812">Transmembrane</keyword>
<organism evidence="3 4">
    <name type="scientific">Phyllosticta citriasiana</name>
    <dbReference type="NCBI Taxonomy" id="595635"/>
    <lineage>
        <taxon>Eukaryota</taxon>
        <taxon>Fungi</taxon>
        <taxon>Dikarya</taxon>
        <taxon>Ascomycota</taxon>
        <taxon>Pezizomycotina</taxon>
        <taxon>Dothideomycetes</taxon>
        <taxon>Dothideomycetes incertae sedis</taxon>
        <taxon>Botryosphaeriales</taxon>
        <taxon>Phyllostictaceae</taxon>
        <taxon>Phyllosticta</taxon>
    </lineage>
</organism>
<name>A0ABR1L1K0_9PEZI</name>
<feature type="chain" id="PRO_5046262299" evidence="2">
    <location>
        <begin position="21"/>
        <end position="156"/>
    </location>
</feature>
<evidence type="ECO:0000313" key="3">
    <source>
        <dbReference type="EMBL" id="KAK7524885.1"/>
    </source>
</evidence>
<gene>
    <name evidence="3" type="ORF">IWZ03DRAFT_36012</name>
</gene>